<dbReference type="Ensembl" id="ENSSORT00005059754.1">
    <property type="protein sequence ID" value="ENSSORP00005058431.1"/>
    <property type="gene ID" value="ENSSORG00005025787.1"/>
</dbReference>
<evidence type="ECO:0000256" key="9">
    <source>
        <dbReference type="SAM" id="MobiDB-lite"/>
    </source>
</evidence>
<feature type="region of interest" description="Disordered" evidence="9">
    <location>
        <begin position="60"/>
        <end position="109"/>
    </location>
</feature>
<keyword evidence="4 8" id="KW-0547">Nucleotide-binding</keyword>
<keyword evidence="5 8" id="KW-0342">GTP-binding</keyword>
<dbReference type="CDD" id="cd01850">
    <property type="entry name" value="CDC_Septin"/>
    <property type="match status" value="1"/>
</dbReference>
<reference evidence="11" key="3">
    <citation type="submission" date="2025-09" db="UniProtKB">
        <authorList>
            <consortium name="Ensembl"/>
        </authorList>
    </citation>
    <scope>IDENTIFICATION</scope>
</reference>
<keyword evidence="6" id="KW-0206">Cytoskeleton</keyword>
<dbReference type="InterPro" id="IPR030379">
    <property type="entry name" value="G_SEPTIN_dom"/>
</dbReference>
<comment type="similarity">
    <text evidence="8">Belongs to the TRAFAC class TrmE-Era-EngA-EngB-Septin-like GTPase superfamily. Septin GTPase family.</text>
</comment>
<evidence type="ECO:0000256" key="3">
    <source>
        <dbReference type="ARBA" id="ARBA00022618"/>
    </source>
</evidence>
<reference evidence="11" key="1">
    <citation type="submission" date="2019-06" db="EMBL/GenBank/DDBJ databases">
        <authorList>
            <consortium name="Wellcome Sanger Institute Data Sharing"/>
        </authorList>
    </citation>
    <scope>NUCLEOTIDE SEQUENCE [LARGE SCALE GENOMIC DNA]</scope>
</reference>
<organism evidence="11 12">
    <name type="scientific">Sphaeramia orbicularis</name>
    <name type="common">orbiculate cardinalfish</name>
    <dbReference type="NCBI Taxonomy" id="375764"/>
    <lineage>
        <taxon>Eukaryota</taxon>
        <taxon>Metazoa</taxon>
        <taxon>Chordata</taxon>
        <taxon>Craniata</taxon>
        <taxon>Vertebrata</taxon>
        <taxon>Euteleostomi</taxon>
        <taxon>Actinopterygii</taxon>
        <taxon>Neopterygii</taxon>
        <taxon>Teleostei</taxon>
        <taxon>Neoteleostei</taxon>
        <taxon>Acanthomorphata</taxon>
        <taxon>Gobiaria</taxon>
        <taxon>Kurtiformes</taxon>
        <taxon>Apogonoidei</taxon>
        <taxon>Apogonidae</taxon>
        <taxon>Apogoninae</taxon>
        <taxon>Sphaeramia</taxon>
    </lineage>
</organism>
<feature type="compositionally biased region" description="Low complexity" evidence="9">
    <location>
        <begin position="24"/>
        <end position="40"/>
    </location>
</feature>
<dbReference type="InterPro" id="IPR027417">
    <property type="entry name" value="P-loop_NTPase"/>
</dbReference>
<evidence type="ECO:0000256" key="2">
    <source>
        <dbReference type="ARBA" id="ARBA00022490"/>
    </source>
</evidence>
<evidence type="ECO:0000313" key="11">
    <source>
        <dbReference type="Ensembl" id="ENSSORP00005058431.1"/>
    </source>
</evidence>
<evidence type="ECO:0000313" key="12">
    <source>
        <dbReference type="Proteomes" id="UP000472271"/>
    </source>
</evidence>
<dbReference type="InterPro" id="IPR016491">
    <property type="entry name" value="Septin"/>
</dbReference>
<keyword evidence="12" id="KW-1185">Reference proteome</keyword>
<dbReference type="GO" id="GO:0051301">
    <property type="term" value="P:cell division"/>
    <property type="evidence" value="ECO:0007669"/>
    <property type="project" value="UniProtKB-KW"/>
</dbReference>
<evidence type="ECO:0000256" key="5">
    <source>
        <dbReference type="ARBA" id="ARBA00023134"/>
    </source>
</evidence>
<dbReference type="GO" id="GO:0005525">
    <property type="term" value="F:GTP binding"/>
    <property type="evidence" value="ECO:0007669"/>
    <property type="project" value="UniProtKB-KW"/>
</dbReference>
<keyword evidence="3" id="KW-0132">Cell division</keyword>
<comment type="subcellular location">
    <subcellularLocation>
        <location evidence="1">Cytoplasm</location>
        <location evidence="1">Cytoskeleton</location>
    </subcellularLocation>
</comment>
<evidence type="ECO:0000256" key="1">
    <source>
        <dbReference type="ARBA" id="ARBA00004245"/>
    </source>
</evidence>
<dbReference type="SUPFAM" id="SSF52540">
    <property type="entry name" value="P-loop containing nucleoside triphosphate hydrolases"/>
    <property type="match status" value="1"/>
</dbReference>
<evidence type="ECO:0000259" key="10">
    <source>
        <dbReference type="PROSITE" id="PS51719"/>
    </source>
</evidence>
<evidence type="ECO:0000256" key="6">
    <source>
        <dbReference type="ARBA" id="ARBA00023212"/>
    </source>
</evidence>
<keyword evidence="2" id="KW-0963">Cytoplasm</keyword>
<feature type="compositionally biased region" description="Polar residues" evidence="9">
    <location>
        <begin position="188"/>
        <end position="198"/>
    </location>
</feature>
<evidence type="ECO:0000256" key="8">
    <source>
        <dbReference type="RuleBase" id="RU004560"/>
    </source>
</evidence>
<dbReference type="FunFam" id="3.40.50.300:FF:000143">
    <property type="entry name" value="septin-9 isoform X1"/>
    <property type="match status" value="1"/>
</dbReference>
<protein>
    <submittedName>
        <fullName evidence="11">Septin-9-like</fullName>
    </submittedName>
</protein>
<dbReference type="Gene3D" id="3.40.50.300">
    <property type="entry name" value="P-loop containing nucleotide triphosphate hydrolases"/>
    <property type="match status" value="1"/>
</dbReference>
<keyword evidence="7" id="KW-0131">Cell cycle</keyword>
<reference evidence="11" key="2">
    <citation type="submission" date="2025-08" db="UniProtKB">
        <authorList>
            <consortium name="Ensembl"/>
        </authorList>
    </citation>
    <scope>IDENTIFICATION</scope>
</reference>
<accession>A0A673CS03</accession>
<name>A0A673CS03_9TELE</name>
<feature type="region of interest" description="Disordered" evidence="9">
    <location>
        <begin position="148"/>
        <end position="217"/>
    </location>
</feature>
<dbReference type="Pfam" id="PF00735">
    <property type="entry name" value="Septin"/>
    <property type="match status" value="1"/>
</dbReference>
<dbReference type="PANTHER" id="PTHR18884">
    <property type="entry name" value="SEPTIN"/>
    <property type="match status" value="1"/>
</dbReference>
<dbReference type="Proteomes" id="UP000472271">
    <property type="component" value="Chromosome 1"/>
</dbReference>
<evidence type="ECO:0000256" key="4">
    <source>
        <dbReference type="ARBA" id="ARBA00022741"/>
    </source>
</evidence>
<dbReference type="AlphaFoldDB" id="A0A673CS03"/>
<sequence length="555" mass="62813">LHGDNIRKKKNFFRSFEVEDVDTSSHSSPGSRRTTSSPHRNAMSPTSIYYRDLGTAAPATNNNNLNYTQPRSIMGGGGSKTPEPVSRRSELSIDISSSSSKQMDNMTSPASTRFATNSALKRPEVLGHSKTPEMTHKREVTFAKTPTDSPVIRRNEGNNNNNGITRTPEQNHTRRFEPPSPGDVRSEVNLSHSNMSESTKPHHPNPQGKGEKSHGSDFSYVGIDAILEQMRRKAMKQGFELNIMVVGQSGLGKSTLMNTLFKSKVSRKSVQPIPEERIPKTIEIKSISHDIEEKGVRMKLTVIDTPGFGDQINNENCWQPIMKFINDQYEAYLQEEININRKKRIPDSRVHCCIYFIPPTGHCLRPLDVEFMRRLSKVVNIVPVIAKADTLTLEERDYFKQTIREELRANGIDVYPQKEFDEDADDRLINDKIREMIPFAVVGSDQEYQVNGKRILGRKTKWGTIEVENIAHCEFAYLRDLLIRTHMQNIKDITGSIHYETYRVRRLNESNTHFSSQPSDHPPVQPKANGQLEVQPSAVQANGVAAQHEALSHEM</sequence>
<proteinExistence type="inferred from homology"/>
<evidence type="ECO:0000256" key="7">
    <source>
        <dbReference type="ARBA" id="ARBA00023306"/>
    </source>
</evidence>
<dbReference type="GO" id="GO:0005856">
    <property type="term" value="C:cytoskeleton"/>
    <property type="evidence" value="ECO:0007669"/>
    <property type="project" value="UniProtKB-SubCell"/>
</dbReference>
<dbReference type="PROSITE" id="PS51719">
    <property type="entry name" value="G_SEPTIN"/>
    <property type="match status" value="1"/>
</dbReference>
<feature type="domain" description="Septin-type G" evidence="10">
    <location>
        <begin position="237"/>
        <end position="509"/>
    </location>
</feature>
<feature type="region of interest" description="Disordered" evidence="9">
    <location>
        <begin position="19"/>
        <end position="45"/>
    </location>
</feature>
<gene>
    <name evidence="11" type="primary">LOC115421406</name>
</gene>